<keyword evidence="7 8" id="KW-0472">Membrane</keyword>
<evidence type="ECO:0000256" key="7">
    <source>
        <dbReference type="ARBA" id="ARBA00023136"/>
    </source>
</evidence>
<dbReference type="InterPro" id="IPR013525">
    <property type="entry name" value="ABC2_TM"/>
</dbReference>
<dbReference type="Pfam" id="PF12698">
    <property type="entry name" value="ABC2_membrane_3"/>
    <property type="match status" value="1"/>
</dbReference>
<feature type="transmembrane region" description="Helical" evidence="8">
    <location>
        <begin position="284"/>
        <end position="302"/>
    </location>
</feature>
<proteinExistence type="inferred from homology"/>
<dbReference type="EMBL" id="QHHQ01000001">
    <property type="protein sequence ID" value="RAI03824.1"/>
    <property type="molecule type" value="Genomic_DNA"/>
</dbReference>
<gene>
    <name evidence="10" type="ORF">DLJ53_04960</name>
</gene>
<evidence type="ECO:0000259" key="9">
    <source>
        <dbReference type="PROSITE" id="PS51012"/>
    </source>
</evidence>
<feature type="transmembrane region" description="Helical" evidence="8">
    <location>
        <begin position="173"/>
        <end position="199"/>
    </location>
</feature>
<evidence type="ECO:0000256" key="8">
    <source>
        <dbReference type="SAM" id="Phobius"/>
    </source>
</evidence>
<evidence type="ECO:0000256" key="4">
    <source>
        <dbReference type="ARBA" id="ARBA00022475"/>
    </source>
</evidence>
<evidence type="ECO:0000313" key="10">
    <source>
        <dbReference type="EMBL" id="RAI03824.1"/>
    </source>
</evidence>
<comment type="caution">
    <text evidence="10">The sequence shown here is derived from an EMBL/GenBank/DDBJ whole genome shotgun (WGS) entry which is preliminary data.</text>
</comment>
<feature type="transmembrane region" description="Helical" evidence="8">
    <location>
        <begin position="348"/>
        <end position="366"/>
    </location>
</feature>
<feature type="transmembrane region" description="Helical" evidence="8">
    <location>
        <begin position="23"/>
        <end position="40"/>
    </location>
</feature>
<feature type="transmembrane region" description="Helical" evidence="8">
    <location>
        <begin position="256"/>
        <end position="278"/>
    </location>
</feature>
<dbReference type="RefSeq" id="WP_111342837.1">
    <property type="nucleotide sequence ID" value="NZ_JAIWKD010000001.1"/>
</dbReference>
<dbReference type="PANTHER" id="PTHR30294">
    <property type="entry name" value="MEMBRANE COMPONENT OF ABC TRANSPORTER YHHJ-RELATED"/>
    <property type="match status" value="1"/>
</dbReference>
<keyword evidence="11" id="KW-1185">Reference proteome</keyword>
<feature type="domain" description="ABC transmembrane type-2" evidence="9">
    <location>
        <begin position="133"/>
        <end position="369"/>
    </location>
</feature>
<organism evidence="10 11">
    <name type="scientific">Acuticoccus sediminis</name>
    <dbReference type="NCBI Taxonomy" id="2184697"/>
    <lineage>
        <taxon>Bacteria</taxon>
        <taxon>Pseudomonadati</taxon>
        <taxon>Pseudomonadota</taxon>
        <taxon>Alphaproteobacteria</taxon>
        <taxon>Hyphomicrobiales</taxon>
        <taxon>Amorphaceae</taxon>
        <taxon>Acuticoccus</taxon>
    </lineage>
</organism>
<evidence type="ECO:0000313" key="11">
    <source>
        <dbReference type="Proteomes" id="UP000249590"/>
    </source>
</evidence>
<evidence type="ECO:0000256" key="6">
    <source>
        <dbReference type="ARBA" id="ARBA00022989"/>
    </source>
</evidence>
<dbReference type="PANTHER" id="PTHR30294:SF47">
    <property type="entry name" value="INNER MEMBRANE TRANSPORT PERMEASE YHHJ"/>
    <property type="match status" value="1"/>
</dbReference>
<evidence type="ECO:0000256" key="3">
    <source>
        <dbReference type="ARBA" id="ARBA00022448"/>
    </source>
</evidence>
<dbReference type="OrthoDB" id="9784671at2"/>
<dbReference type="PROSITE" id="PS51012">
    <property type="entry name" value="ABC_TM2"/>
    <property type="match status" value="1"/>
</dbReference>
<dbReference type="InterPro" id="IPR047817">
    <property type="entry name" value="ABC2_TM_bact-type"/>
</dbReference>
<protein>
    <recommendedName>
        <fullName evidence="9">ABC transmembrane type-2 domain-containing protein</fullName>
    </recommendedName>
</protein>
<sequence>MNGAATIWRLGIKELRSLGRDRVLLALVLYSFSLGIYAAAEHIPETLHRAPIAIVDEDRSQLSTRIAAAFYPPHFMPPSEITAAEMDRRLDAGDVTFALVLPVGLQRDVLRGERPAVQLNVDATRVSQAFTGAGYIAEIVSGEVAAFVARYRSVAEAPAELTMRARYNPLLTFSWFGAVMELVNNVTLLSIILTGAALIREREHGTIEHLLVMPVTPLQIMLGKVWAMGAVVLAASAVSIALVVRMVIGMPVEGSVALFLAGAGLHLFATTSLGIFLATLARSMPQFGLLTILVILPLEMLSGGQTPRENMPEAIQAIMSLAPTTHFVTLSQAILFRGAGIEVVWPQFLALLAIGTALFAAALARFRVAIAQ</sequence>
<dbReference type="GO" id="GO:0005886">
    <property type="term" value="C:plasma membrane"/>
    <property type="evidence" value="ECO:0007669"/>
    <property type="project" value="UniProtKB-SubCell"/>
</dbReference>
<feature type="transmembrane region" description="Helical" evidence="8">
    <location>
        <begin position="314"/>
        <end position="336"/>
    </location>
</feature>
<dbReference type="GO" id="GO:0140359">
    <property type="term" value="F:ABC-type transporter activity"/>
    <property type="evidence" value="ECO:0007669"/>
    <property type="project" value="InterPro"/>
</dbReference>
<comment type="similarity">
    <text evidence="2">Belongs to the ABC-2 integral membrane protein family.</text>
</comment>
<evidence type="ECO:0000256" key="5">
    <source>
        <dbReference type="ARBA" id="ARBA00022692"/>
    </source>
</evidence>
<evidence type="ECO:0000256" key="1">
    <source>
        <dbReference type="ARBA" id="ARBA00004651"/>
    </source>
</evidence>
<keyword evidence="4" id="KW-1003">Cell membrane</keyword>
<comment type="subcellular location">
    <subcellularLocation>
        <location evidence="1">Cell membrane</location>
        <topology evidence="1">Multi-pass membrane protein</topology>
    </subcellularLocation>
</comment>
<accession>A0A8B2P1I4</accession>
<dbReference type="Gene3D" id="3.40.1710.10">
    <property type="entry name" value="abc type-2 transporter like domain"/>
    <property type="match status" value="1"/>
</dbReference>
<dbReference type="AlphaFoldDB" id="A0A8B2P1I4"/>
<name>A0A8B2P1I4_9HYPH</name>
<reference evidence="10 11" key="1">
    <citation type="submission" date="2018-05" db="EMBL/GenBank/DDBJ databases">
        <title>Acuticoccus sediminis sp. nov., isolated from deep-sea sediment of Indian Ocean.</title>
        <authorList>
            <person name="Liu X."/>
            <person name="Lai Q."/>
            <person name="Du Y."/>
            <person name="Sun F."/>
            <person name="Zhang X."/>
            <person name="Wang S."/>
            <person name="Shao Z."/>
        </authorList>
    </citation>
    <scope>NUCLEOTIDE SEQUENCE [LARGE SCALE GENOMIC DNA]</scope>
    <source>
        <strain evidence="10 11">PTG4-2</strain>
    </source>
</reference>
<evidence type="ECO:0000256" key="2">
    <source>
        <dbReference type="ARBA" id="ARBA00007783"/>
    </source>
</evidence>
<dbReference type="InterPro" id="IPR051449">
    <property type="entry name" value="ABC-2_transporter_component"/>
</dbReference>
<keyword evidence="6 8" id="KW-1133">Transmembrane helix</keyword>
<feature type="transmembrane region" description="Helical" evidence="8">
    <location>
        <begin position="219"/>
        <end position="244"/>
    </location>
</feature>
<keyword evidence="5 8" id="KW-0812">Transmembrane</keyword>
<dbReference type="Proteomes" id="UP000249590">
    <property type="component" value="Unassembled WGS sequence"/>
</dbReference>
<keyword evidence="3" id="KW-0813">Transport</keyword>